<dbReference type="SUPFAM" id="SSF51735">
    <property type="entry name" value="NAD(P)-binding Rossmann-fold domains"/>
    <property type="match status" value="1"/>
</dbReference>
<organism evidence="14 15">
    <name type="scientific">Salinibacterium xinjiangense</name>
    <dbReference type="NCBI Taxonomy" id="386302"/>
    <lineage>
        <taxon>Bacteria</taxon>
        <taxon>Bacillati</taxon>
        <taxon>Actinomycetota</taxon>
        <taxon>Actinomycetes</taxon>
        <taxon>Micrococcales</taxon>
        <taxon>Microbacteriaceae</taxon>
        <taxon>Salinibacterium</taxon>
    </lineage>
</organism>
<keyword evidence="15" id="KW-1185">Reference proteome</keyword>
<dbReference type="PANTHER" id="PTHR43765:SF2">
    <property type="entry name" value="2-DEHYDROPANTOATE 2-REDUCTASE"/>
    <property type="match status" value="1"/>
</dbReference>
<evidence type="ECO:0000256" key="7">
    <source>
        <dbReference type="ARBA" id="ARBA00022857"/>
    </source>
</evidence>
<keyword evidence="8 11" id="KW-0560">Oxidoreductase</keyword>
<dbReference type="EMBL" id="OCST01000004">
    <property type="protein sequence ID" value="SOE70295.1"/>
    <property type="molecule type" value="Genomic_DNA"/>
</dbReference>
<evidence type="ECO:0000256" key="2">
    <source>
        <dbReference type="ARBA" id="ARBA00004994"/>
    </source>
</evidence>
<dbReference type="GO" id="GO:0005737">
    <property type="term" value="C:cytoplasm"/>
    <property type="evidence" value="ECO:0007669"/>
    <property type="project" value="TreeGrafter"/>
</dbReference>
<dbReference type="InterPro" id="IPR003710">
    <property type="entry name" value="ApbA"/>
</dbReference>
<sequence>MRVAVIGAGAVGGAIAAMLARAGHDVEVTARGANLDSIRSGGIRLSGAWGEHTARVLANELLTRGAELVIVATKARDAAAAIADNATVLRGVPVVVIQNGLEGMTAARIASPRSDIVGGLATFATSYLIPGEITVTTAGPTYLGVETGYSDIPARHAAKILNRVMPTSVVANFAGAQWTKLVINQVNALPAITGISVQEVIADRSLRRVMTASMQENVRIGLASRIHFEKLQGLSHRGLRIFAAVPAWVAQLLPLLMSRRIGTTPNPGSTLQSIRRGQPTEIDYLNGAVVTAARTIGWEAPVNAALVALVHEVESSGKFFTAAQVIARVQP</sequence>
<evidence type="ECO:0000256" key="3">
    <source>
        <dbReference type="ARBA" id="ARBA00007870"/>
    </source>
</evidence>
<comment type="pathway">
    <text evidence="2 11">Cofactor biosynthesis; (R)-pantothenate biosynthesis; (R)-pantoate from 3-methyl-2-oxobutanoate: step 2/2.</text>
</comment>
<dbReference type="RefSeq" id="WP_097061253.1">
    <property type="nucleotide sequence ID" value="NZ_BMLC01000003.1"/>
</dbReference>
<dbReference type="EC" id="1.1.1.169" evidence="4 11"/>
<evidence type="ECO:0000313" key="14">
    <source>
        <dbReference type="EMBL" id="SOE70295.1"/>
    </source>
</evidence>
<evidence type="ECO:0000256" key="6">
    <source>
        <dbReference type="ARBA" id="ARBA00022655"/>
    </source>
</evidence>
<dbReference type="UniPathway" id="UPA00028">
    <property type="reaction ID" value="UER00004"/>
</dbReference>
<dbReference type="InterPro" id="IPR050838">
    <property type="entry name" value="Ketopantoate_reductase"/>
</dbReference>
<dbReference type="NCBIfam" id="TIGR00745">
    <property type="entry name" value="apbA_panE"/>
    <property type="match status" value="1"/>
</dbReference>
<keyword evidence="6 11" id="KW-0566">Pantothenate biosynthesis</keyword>
<name>A0A2C8ZWU7_9MICO</name>
<comment type="function">
    <text evidence="1 11">Catalyzes the NADPH-dependent reduction of ketopantoate into pantoic acid.</text>
</comment>
<dbReference type="GO" id="GO:0008677">
    <property type="term" value="F:2-dehydropantoate 2-reductase activity"/>
    <property type="evidence" value="ECO:0007669"/>
    <property type="project" value="UniProtKB-EC"/>
</dbReference>
<dbReference type="InterPro" id="IPR013328">
    <property type="entry name" value="6PGD_dom2"/>
</dbReference>
<dbReference type="PANTHER" id="PTHR43765">
    <property type="entry name" value="2-DEHYDROPANTOATE 2-REDUCTASE-RELATED"/>
    <property type="match status" value="1"/>
</dbReference>
<evidence type="ECO:0000256" key="4">
    <source>
        <dbReference type="ARBA" id="ARBA00013014"/>
    </source>
</evidence>
<dbReference type="InterPro" id="IPR008927">
    <property type="entry name" value="6-PGluconate_DH-like_C_sf"/>
</dbReference>
<evidence type="ECO:0000256" key="8">
    <source>
        <dbReference type="ARBA" id="ARBA00023002"/>
    </source>
</evidence>
<proteinExistence type="inferred from homology"/>
<feature type="domain" description="Ketopantoate reductase N-terminal" evidence="12">
    <location>
        <begin position="3"/>
        <end position="145"/>
    </location>
</feature>
<dbReference type="Gene3D" id="1.10.1040.10">
    <property type="entry name" value="N-(1-d-carboxylethyl)-l-norvaline Dehydrogenase, domain 2"/>
    <property type="match status" value="1"/>
</dbReference>
<protein>
    <recommendedName>
        <fullName evidence="5 11">2-dehydropantoate 2-reductase</fullName>
        <ecNumber evidence="4 11">1.1.1.169</ecNumber>
    </recommendedName>
    <alternativeName>
        <fullName evidence="9 11">Ketopantoate reductase</fullName>
    </alternativeName>
</protein>
<dbReference type="OrthoDB" id="9796561at2"/>
<evidence type="ECO:0000313" key="15">
    <source>
        <dbReference type="Proteomes" id="UP000219440"/>
    </source>
</evidence>
<accession>A0A2C8ZWU7</accession>
<dbReference type="Proteomes" id="UP000219440">
    <property type="component" value="Unassembled WGS sequence"/>
</dbReference>
<dbReference type="Pfam" id="PF08546">
    <property type="entry name" value="ApbA_C"/>
    <property type="match status" value="1"/>
</dbReference>
<dbReference type="Gene3D" id="3.40.50.720">
    <property type="entry name" value="NAD(P)-binding Rossmann-like Domain"/>
    <property type="match status" value="1"/>
</dbReference>
<dbReference type="GO" id="GO:0015940">
    <property type="term" value="P:pantothenate biosynthetic process"/>
    <property type="evidence" value="ECO:0007669"/>
    <property type="project" value="UniProtKB-UniPathway"/>
</dbReference>
<reference evidence="14 15" key="1">
    <citation type="submission" date="2017-09" db="EMBL/GenBank/DDBJ databases">
        <authorList>
            <person name="Ehlers B."/>
            <person name="Leendertz F.H."/>
        </authorList>
    </citation>
    <scope>NUCLEOTIDE SEQUENCE [LARGE SCALE GENOMIC DNA]</scope>
    <source>
        <strain evidence="14 15">CGMCC 1.05381</strain>
    </source>
</reference>
<dbReference type="Pfam" id="PF02558">
    <property type="entry name" value="ApbA"/>
    <property type="match status" value="1"/>
</dbReference>
<evidence type="ECO:0000256" key="10">
    <source>
        <dbReference type="ARBA" id="ARBA00048793"/>
    </source>
</evidence>
<keyword evidence="7 11" id="KW-0521">NADP</keyword>
<evidence type="ECO:0000259" key="13">
    <source>
        <dbReference type="Pfam" id="PF08546"/>
    </source>
</evidence>
<dbReference type="InterPro" id="IPR013752">
    <property type="entry name" value="KPA_reductase"/>
</dbReference>
<evidence type="ECO:0000256" key="11">
    <source>
        <dbReference type="RuleBase" id="RU362068"/>
    </source>
</evidence>
<dbReference type="InterPro" id="IPR036291">
    <property type="entry name" value="NAD(P)-bd_dom_sf"/>
</dbReference>
<dbReference type="InterPro" id="IPR013332">
    <property type="entry name" value="KPR_N"/>
</dbReference>
<feature type="domain" description="Ketopantoate reductase C-terminal" evidence="13">
    <location>
        <begin position="172"/>
        <end position="314"/>
    </location>
</feature>
<dbReference type="GO" id="GO:0050661">
    <property type="term" value="F:NADP binding"/>
    <property type="evidence" value="ECO:0007669"/>
    <property type="project" value="TreeGrafter"/>
</dbReference>
<evidence type="ECO:0000256" key="9">
    <source>
        <dbReference type="ARBA" id="ARBA00032024"/>
    </source>
</evidence>
<dbReference type="SUPFAM" id="SSF48179">
    <property type="entry name" value="6-phosphogluconate dehydrogenase C-terminal domain-like"/>
    <property type="match status" value="1"/>
</dbReference>
<comment type="catalytic activity">
    <reaction evidence="10 11">
        <text>(R)-pantoate + NADP(+) = 2-dehydropantoate + NADPH + H(+)</text>
        <dbReference type="Rhea" id="RHEA:16233"/>
        <dbReference type="ChEBI" id="CHEBI:11561"/>
        <dbReference type="ChEBI" id="CHEBI:15378"/>
        <dbReference type="ChEBI" id="CHEBI:15980"/>
        <dbReference type="ChEBI" id="CHEBI:57783"/>
        <dbReference type="ChEBI" id="CHEBI:58349"/>
        <dbReference type="EC" id="1.1.1.169"/>
    </reaction>
</comment>
<evidence type="ECO:0000256" key="5">
    <source>
        <dbReference type="ARBA" id="ARBA00019465"/>
    </source>
</evidence>
<evidence type="ECO:0000259" key="12">
    <source>
        <dbReference type="Pfam" id="PF02558"/>
    </source>
</evidence>
<comment type="similarity">
    <text evidence="3 11">Belongs to the ketopantoate reductase family.</text>
</comment>
<dbReference type="AlphaFoldDB" id="A0A2C8ZWU7"/>
<gene>
    <name evidence="14" type="ORF">SAMN06296378_2191</name>
</gene>
<evidence type="ECO:0000256" key="1">
    <source>
        <dbReference type="ARBA" id="ARBA00002919"/>
    </source>
</evidence>